<protein>
    <submittedName>
        <fullName evidence="2">Uncharacterized protein</fullName>
    </submittedName>
</protein>
<proteinExistence type="predicted"/>
<dbReference type="WBParaSite" id="PS1159_v2.g3615.t1">
    <property type="protein sequence ID" value="PS1159_v2.g3615.t1"/>
    <property type="gene ID" value="PS1159_v2.g3615"/>
</dbReference>
<evidence type="ECO:0000313" key="2">
    <source>
        <dbReference type="WBParaSite" id="PS1159_v2.g3615.t1"/>
    </source>
</evidence>
<organism evidence="1 2">
    <name type="scientific">Panagrolaimus sp. PS1159</name>
    <dbReference type="NCBI Taxonomy" id="55785"/>
    <lineage>
        <taxon>Eukaryota</taxon>
        <taxon>Metazoa</taxon>
        <taxon>Ecdysozoa</taxon>
        <taxon>Nematoda</taxon>
        <taxon>Chromadorea</taxon>
        <taxon>Rhabditida</taxon>
        <taxon>Tylenchina</taxon>
        <taxon>Panagrolaimomorpha</taxon>
        <taxon>Panagrolaimoidea</taxon>
        <taxon>Panagrolaimidae</taxon>
        <taxon>Panagrolaimus</taxon>
    </lineage>
</organism>
<accession>A0AC35GBD7</accession>
<dbReference type="Proteomes" id="UP000887580">
    <property type="component" value="Unplaced"/>
</dbReference>
<sequence>MLFGYDGKIECEFYNQIYPNLTLTKITSLISIKLCEKVCINYLCAVNFFGDNEKNYALGNGCQKDVVKNCGYGVAFTDAPGNIEFNYIYTSTCAANNGIKDCIDEKIKSDPNGTFGWDKRSDIHYDPEIFGLTTTTTATTTASTITTTLSSTTTTSSGNTFYKLSVTFLATFFAFMFVS</sequence>
<evidence type="ECO:0000313" key="1">
    <source>
        <dbReference type="Proteomes" id="UP000887580"/>
    </source>
</evidence>
<reference evidence="2" key="1">
    <citation type="submission" date="2022-11" db="UniProtKB">
        <authorList>
            <consortium name="WormBaseParasite"/>
        </authorList>
    </citation>
    <scope>IDENTIFICATION</scope>
</reference>
<name>A0AC35GBD7_9BILA</name>